<organism evidence="1 3">
    <name type="scientific">Prochlorococcus phage P-SSM2</name>
    <dbReference type="NCBI Taxonomy" id="268746"/>
    <lineage>
        <taxon>Viruses</taxon>
        <taxon>Duplodnaviria</taxon>
        <taxon>Heunggongvirae</taxon>
        <taxon>Uroviricota</taxon>
        <taxon>Caudoviricetes</taxon>
        <taxon>Pantevenvirales</taxon>
        <taxon>Kyanoviridae</taxon>
        <taxon>Salacisavirus</taxon>
        <taxon>Salacisavirus pssm2</taxon>
    </lineage>
</organism>
<reference evidence="1 3" key="3">
    <citation type="journal article" date="2010" name="Environ. Microbiol.">
        <title>Genomic analysis of oceanic cyanobacterial myoviruses compared with T4-like myoviruses from diverse hosts and environments.</title>
        <authorList>
            <person name="Sullivan M.B."/>
            <person name="Huang K.H."/>
            <person name="Ignacio-Espinoza J.C."/>
            <person name="Berlin A.M."/>
            <person name="Kelly L."/>
            <person name="Weigele P.R."/>
            <person name="DeFrancesco A.S."/>
            <person name="Kern S.E."/>
            <person name="Thompson L.R."/>
            <person name="Young S."/>
            <person name="Yandava C."/>
            <person name="Fu R."/>
            <person name="Krastins B."/>
            <person name="Chase M."/>
            <person name="Sarracino D."/>
            <person name="Osburne M.S."/>
            <person name="Henn M.R."/>
            <person name="Chisholm S.W."/>
        </authorList>
    </citation>
    <scope>NUCLEOTIDE SEQUENCE [LARGE SCALE GENOMIC DNA]</scope>
</reference>
<dbReference type="KEGG" id="vg:3294444"/>
<dbReference type="Proteomes" id="UP000000991">
    <property type="component" value="Segment"/>
</dbReference>
<name>Q58MJ0_BPPRM</name>
<dbReference type="GeneID" id="3294444"/>
<proteinExistence type="predicted"/>
<protein>
    <submittedName>
        <fullName evidence="2">Gp97</fullName>
    </submittedName>
</protein>
<evidence type="ECO:0000313" key="3">
    <source>
        <dbReference type="Proteomes" id="UP000000991"/>
    </source>
</evidence>
<organismHost>
    <name type="scientific">Prochlorococcus</name>
    <dbReference type="NCBI Taxonomy" id="1218"/>
</organismHost>
<evidence type="ECO:0000313" key="1">
    <source>
        <dbReference type="EMBL" id="AAX44542.1"/>
    </source>
</evidence>
<reference evidence="2 4" key="2">
    <citation type="submission" date="2009-10" db="EMBL/GenBank/DDBJ databases">
        <title>The Genome Sequence of Prochlorococcus phage P-SSM2.</title>
        <authorList>
            <consortium name="The Broad Institute Genome Sequencing Platform"/>
            <person name="Henn M.R."/>
            <person name="Sullivan M.S."/>
            <person name="Osburne M.S."/>
            <person name="Levin J."/>
            <person name="Malboeuf C."/>
            <person name="Casali M."/>
            <person name="Russ C."/>
            <person name="Lennon N."/>
            <person name="Chapman S.B."/>
            <person name="Erlich R."/>
            <person name="Young S.K."/>
            <person name="Koehrsen M."/>
            <person name="Yandava C."/>
            <person name="Zeng Q."/>
            <person name="Alvarado L."/>
            <person name="Anderson S."/>
            <person name="Berlin A."/>
            <person name="Borenstein D."/>
            <person name="Chen Z."/>
            <person name="Engels R."/>
            <person name="Freedman E."/>
            <person name="Gellesch M."/>
            <person name="Goldberg J."/>
            <person name="Green L."/>
            <person name="Griggs A."/>
            <person name="Gujja S."/>
            <person name="Heilman E.R."/>
            <person name="Heiman D."/>
            <person name="Hepburn T."/>
            <person name="Howarth C."/>
            <person name="Jen D."/>
            <person name="Larson L."/>
            <person name="Lewis B."/>
            <person name="Mehta T."/>
            <person name="Park D."/>
            <person name="Pearson M."/>
            <person name="Richards J."/>
            <person name="Rizzolo K."/>
            <person name="Roberts A."/>
            <person name="Ryan E."/>
            <person name="Saif S."/>
            <person name="Shea T."/>
            <person name="Shenoy N."/>
            <person name="Sisk P."/>
            <person name="Stolte C."/>
            <person name="Sykes S."/>
            <person name="Walk T."/>
            <person name="White J."/>
            <person name="Yu Q."/>
            <person name="Coleman M.L."/>
            <person name="Huang K.H."/>
            <person name="Weigele P.R."/>
            <person name="DeFrancesco A.S."/>
            <person name="Kern S.E."/>
            <person name="Thompson L.R."/>
            <person name="Fu R."/>
            <person name="Hombeck B."/>
            <person name="Chisholm S.W."/>
            <person name="Haas B."/>
            <person name="Nusbaum C."/>
            <person name="Birren B."/>
        </authorList>
    </citation>
    <scope>NUCLEOTIDE SEQUENCE [LARGE SCALE GENOMIC DNA]</scope>
    <source>
        <strain evidence="2">P-SSM2</strain>
    </source>
</reference>
<dbReference type="EMBL" id="GU071092">
    <property type="protein sequence ID" value="ACY76043.1"/>
    <property type="molecule type" value="Genomic_DNA"/>
</dbReference>
<dbReference type="EMBL" id="AY939844">
    <property type="protein sequence ID" value="AAX44542.1"/>
    <property type="molecule type" value="Genomic_DNA"/>
</dbReference>
<dbReference type="OrthoDB" id="23807at10239"/>
<reference evidence="1 3" key="1">
    <citation type="journal article" date="2005" name="PLoS Biol.">
        <title>Three Prochlorococcus cyanophage genomes: signature features and ecological interpretations.</title>
        <authorList>
            <person name="Sullivan M.B."/>
            <person name="Coleman M.L."/>
            <person name="Weigele P."/>
            <person name="Rohwer F."/>
            <person name="Chisholm S.W."/>
        </authorList>
    </citation>
    <scope>NUCLEOTIDE SEQUENCE</scope>
</reference>
<keyword evidence="3" id="KW-1185">Reference proteome</keyword>
<dbReference type="Proteomes" id="UP000013923">
    <property type="component" value="Genome"/>
</dbReference>
<sequence>MRIETREAMEMLFSAKWNLPKAAKHCKLSRKEMMITFSEYCAFHQPTYNKFETELQLELDYEQKGTENPT</sequence>
<evidence type="ECO:0000313" key="4">
    <source>
        <dbReference type="Proteomes" id="UP000013923"/>
    </source>
</evidence>
<accession>Q58MJ0</accession>
<gene>
    <name evidence="2" type="ORF">PCMG_00167</name>
    <name evidence="1" type="ORF">PSSM2_164</name>
</gene>
<evidence type="ECO:0000313" key="2">
    <source>
        <dbReference type="EMBL" id="ACY76043.1"/>
    </source>
</evidence>
<dbReference type="RefSeq" id="YP_214396.1">
    <property type="nucleotide sequence ID" value="NC_006883.2"/>
</dbReference>